<dbReference type="InterPro" id="IPR051015">
    <property type="entry name" value="EvgA-like"/>
</dbReference>
<dbReference type="PANTHER" id="PTHR45566:SF2">
    <property type="entry name" value="NARL SUBFAMILY"/>
    <property type="match status" value="1"/>
</dbReference>
<feature type="modified residue" description="4-aspartylphosphate" evidence="5">
    <location>
        <position position="53"/>
    </location>
</feature>
<comment type="function">
    <text evidence="4">May play the central regulatory role in sporulation. It may be an element of the effector pathway responsible for the activation of sporulation genes in response to nutritional stress. Spo0A may act in concert with spo0H (a sigma factor) to control the expression of some genes that are critical to the sporulation process.</text>
</comment>
<dbReference type="InterPro" id="IPR001789">
    <property type="entry name" value="Sig_transdc_resp-reg_receiver"/>
</dbReference>
<keyword evidence="3 8" id="KW-0238">DNA-binding</keyword>
<dbReference type="STRING" id="1424294.Gferi_11625"/>
<dbReference type="Pfam" id="PF00196">
    <property type="entry name" value="GerE"/>
    <property type="match status" value="1"/>
</dbReference>
<evidence type="ECO:0000313" key="8">
    <source>
        <dbReference type="EMBL" id="AOT70186.1"/>
    </source>
</evidence>
<evidence type="ECO:0000256" key="3">
    <source>
        <dbReference type="ARBA" id="ARBA00023125"/>
    </source>
</evidence>
<evidence type="ECO:0000259" key="6">
    <source>
        <dbReference type="PROSITE" id="PS50043"/>
    </source>
</evidence>
<dbReference type="InterPro" id="IPR011006">
    <property type="entry name" value="CheY-like_superfamily"/>
</dbReference>
<organism evidence="8 9">
    <name type="scientific">Geosporobacter ferrireducens</name>
    <dbReference type="NCBI Taxonomy" id="1424294"/>
    <lineage>
        <taxon>Bacteria</taxon>
        <taxon>Bacillati</taxon>
        <taxon>Bacillota</taxon>
        <taxon>Clostridia</taxon>
        <taxon>Peptostreptococcales</taxon>
        <taxon>Thermotaleaceae</taxon>
        <taxon>Geosporobacter</taxon>
    </lineage>
</organism>
<dbReference type="PROSITE" id="PS50110">
    <property type="entry name" value="RESPONSE_REGULATORY"/>
    <property type="match status" value="1"/>
</dbReference>
<feature type="domain" description="HTH luxR-type" evidence="6">
    <location>
        <begin position="137"/>
        <end position="202"/>
    </location>
</feature>
<dbReference type="InterPro" id="IPR016032">
    <property type="entry name" value="Sig_transdc_resp-reg_C-effctor"/>
</dbReference>
<dbReference type="SMART" id="SM00421">
    <property type="entry name" value="HTH_LUXR"/>
    <property type="match status" value="1"/>
</dbReference>
<dbReference type="SMART" id="SM00448">
    <property type="entry name" value="REC"/>
    <property type="match status" value="1"/>
</dbReference>
<dbReference type="PRINTS" id="PR00038">
    <property type="entry name" value="HTHLUXR"/>
</dbReference>
<dbReference type="CDD" id="cd17535">
    <property type="entry name" value="REC_NarL-like"/>
    <property type="match status" value="1"/>
</dbReference>
<sequence>MKILIVDDHPMVRKGLSATLLLEEAVKEIKEATNVEEAVRMIKEEKPEISIVDLRLGREDGLDIIRISKQEGLETKFIILTSSMKKEDFMKSREFQIDGYVLKDAYAEDILYAVHTVAKGRKFFHPEISQLIDNQQEDGELEQLTPRERDVLEALGKGLSNIEIAKKLFISEHTVKKHVSSVLLKLGLTHRTQAALYAKETMYI</sequence>
<evidence type="ECO:0000256" key="2">
    <source>
        <dbReference type="ARBA" id="ARBA00022553"/>
    </source>
</evidence>
<evidence type="ECO:0000259" key="7">
    <source>
        <dbReference type="PROSITE" id="PS50110"/>
    </source>
</evidence>
<dbReference type="OrthoDB" id="9795108at2"/>
<dbReference type="SUPFAM" id="SSF52172">
    <property type="entry name" value="CheY-like"/>
    <property type="match status" value="1"/>
</dbReference>
<reference evidence="8 9" key="1">
    <citation type="submission" date="2016-09" db="EMBL/GenBank/DDBJ databases">
        <title>Genomic analysis reveals versatility of anaerobic energy metabolism of Geosporobacter ferrireducens IRF9 of phylum Firmicutes.</title>
        <authorList>
            <person name="Kim S.-J."/>
        </authorList>
    </citation>
    <scope>NUCLEOTIDE SEQUENCE [LARGE SCALE GENOMIC DNA]</scope>
    <source>
        <strain evidence="8 9">IRF9</strain>
    </source>
</reference>
<protein>
    <recommendedName>
        <fullName evidence="1">Stage 0 sporulation protein A homolog</fullName>
    </recommendedName>
</protein>
<name>A0A1D8GH10_9FIRM</name>
<dbReference type="InterPro" id="IPR058245">
    <property type="entry name" value="NreC/VraR/RcsB-like_REC"/>
</dbReference>
<evidence type="ECO:0000313" key="9">
    <source>
        <dbReference type="Proteomes" id="UP000095743"/>
    </source>
</evidence>
<dbReference type="GO" id="GO:0003677">
    <property type="term" value="F:DNA binding"/>
    <property type="evidence" value="ECO:0007669"/>
    <property type="project" value="UniProtKB-KW"/>
</dbReference>
<keyword evidence="9" id="KW-1185">Reference proteome</keyword>
<dbReference type="KEGG" id="gfe:Gferi_11625"/>
<dbReference type="InterPro" id="IPR000792">
    <property type="entry name" value="Tscrpt_reg_LuxR_C"/>
</dbReference>
<dbReference type="PROSITE" id="PS00622">
    <property type="entry name" value="HTH_LUXR_1"/>
    <property type="match status" value="1"/>
</dbReference>
<dbReference type="CDD" id="cd06170">
    <property type="entry name" value="LuxR_C_like"/>
    <property type="match status" value="1"/>
</dbReference>
<proteinExistence type="predicted"/>
<evidence type="ECO:0000256" key="4">
    <source>
        <dbReference type="ARBA" id="ARBA00024867"/>
    </source>
</evidence>
<dbReference type="GO" id="GO:0006355">
    <property type="term" value="P:regulation of DNA-templated transcription"/>
    <property type="evidence" value="ECO:0007669"/>
    <property type="project" value="InterPro"/>
</dbReference>
<accession>A0A1D8GH10</accession>
<dbReference type="Proteomes" id="UP000095743">
    <property type="component" value="Chromosome"/>
</dbReference>
<dbReference type="AlphaFoldDB" id="A0A1D8GH10"/>
<gene>
    <name evidence="8" type="ORF">Gferi_11625</name>
</gene>
<dbReference type="Gene3D" id="3.40.50.2300">
    <property type="match status" value="1"/>
</dbReference>
<evidence type="ECO:0000256" key="5">
    <source>
        <dbReference type="PROSITE-ProRule" id="PRU00169"/>
    </source>
</evidence>
<dbReference type="PROSITE" id="PS50043">
    <property type="entry name" value="HTH_LUXR_2"/>
    <property type="match status" value="1"/>
</dbReference>
<evidence type="ECO:0000256" key="1">
    <source>
        <dbReference type="ARBA" id="ARBA00018672"/>
    </source>
</evidence>
<dbReference type="GO" id="GO:0000160">
    <property type="term" value="P:phosphorelay signal transduction system"/>
    <property type="evidence" value="ECO:0007669"/>
    <property type="project" value="InterPro"/>
</dbReference>
<dbReference type="SUPFAM" id="SSF46894">
    <property type="entry name" value="C-terminal effector domain of the bipartite response regulators"/>
    <property type="match status" value="1"/>
</dbReference>
<dbReference type="RefSeq" id="WP_069976648.1">
    <property type="nucleotide sequence ID" value="NZ_CP017269.1"/>
</dbReference>
<dbReference type="EMBL" id="CP017269">
    <property type="protein sequence ID" value="AOT70186.1"/>
    <property type="molecule type" value="Genomic_DNA"/>
</dbReference>
<dbReference type="Pfam" id="PF00072">
    <property type="entry name" value="Response_reg"/>
    <property type="match status" value="1"/>
</dbReference>
<keyword evidence="2 5" id="KW-0597">Phosphoprotein</keyword>
<dbReference type="PANTHER" id="PTHR45566">
    <property type="entry name" value="HTH-TYPE TRANSCRIPTIONAL REGULATOR YHJB-RELATED"/>
    <property type="match status" value="1"/>
</dbReference>
<feature type="domain" description="Response regulatory" evidence="7">
    <location>
        <begin position="2"/>
        <end position="118"/>
    </location>
</feature>